<evidence type="ECO:0000313" key="1">
    <source>
        <dbReference type="EMBL" id="CAX61243.1"/>
    </source>
</evidence>
<dbReference type="AlphaFoldDB" id="D8MWN6"/>
<dbReference type="STRING" id="634500.EbC_37120"/>
<dbReference type="HOGENOM" id="CLU_3251224_0_0_6"/>
<dbReference type="EMBL" id="FP236843">
    <property type="protein sequence ID" value="CAX61243.1"/>
    <property type="molecule type" value="Genomic_DNA"/>
</dbReference>
<evidence type="ECO:0000313" key="2">
    <source>
        <dbReference type="Proteomes" id="UP000008793"/>
    </source>
</evidence>
<sequence length="42" mass="4828">MYHFDRKKSLARHGYKMLIVDGSGYGKLNQAVGFLLSDLFCF</sequence>
<keyword evidence="2" id="KW-1185">Reference proteome</keyword>
<dbReference type="Proteomes" id="UP000008793">
    <property type="component" value="Chromosome"/>
</dbReference>
<organism evidence="2">
    <name type="scientific">Erwinia billingiae (strain Eb661)</name>
    <dbReference type="NCBI Taxonomy" id="634500"/>
    <lineage>
        <taxon>Bacteria</taxon>
        <taxon>Pseudomonadati</taxon>
        <taxon>Pseudomonadota</taxon>
        <taxon>Gammaproteobacteria</taxon>
        <taxon>Enterobacterales</taxon>
        <taxon>Erwiniaceae</taxon>
        <taxon>Erwinia</taxon>
    </lineage>
</organism>
<accession>D8MWN6</accession>
<protein>
    <submittedName>
        <fullName evidence="1">Uncharacterized protein</fullName>
    </submittedName>
</protein>
<name>D8MWN6_ERWBE</name>
<reference evidence="1 2" key="1">
    <citation type="journal article" date="2010" name="BMC Genomics">
        <title>Genome comparison of the epiphytic bacteria Erwinia billingiae and E. tasmaniensis with the pear pathogen E. pyrifoliae.</title>
        <authorList>
            <person name="Kube M."/>
            <person name="Migdoll A.M."/>
            <person name="Gehring I."/>
            <person name="Heitmann K."/>
            <person name="Mayer Y."/>
            <person name="Kuhl H."/>
            <person name="Knaust F."/>
            <person name="Geider K."/>
            <person name="Reinhardt R."/>
        </authorList>
    </citation>
    <scope>NUCLEOTIDE SEQUENCE [LARGE SCALE GENOMIC DNA]</scope>
    <source>
        <strain evidence="1 2">Eb661</strain>
    </source>
</reference>
<proteinExistence type="predicted"/>
<gene>
    <name evidence="1" type="ordered locus">EbC_37120</name>
</gene>
<dbReference type="KEGG" id="ebi:EbC_37120"/>